<gene>
    <name evidence="2" type="ORF">BOKJ2_LOCUS1113</name>
</gene>
<proteinExistence type="predicted"/>
<dbReference type="Proteomes" id="UP000783686">
    <property type="component" value="Unassembled WGS sequence"/>
</dbReference>
<dbReference type="PROSITE" id="PS50041">
    <property type="entry name" value="C_TYPE_LECTIN_2"/>
    <property type="match status" value="1"/>
</dbReference>
<dbReference type="Proteomes" id="UP000614601">
    <property type="component" value="Unassembled WGS sequence"/>
</dbReference>
<dbReference type="InterPro" id="IPR050111">
    <property type="entry name" value="C-type_lectin/snaclec_domain"/>
</dbReference>
<dbReference type="InterPro" id="IPR016187">
    <property type="entry name" value="CTDL_fold"/>
</dbReference>
<evidence type="ECO:0000259" key="1">
    <source>
        <dbReference type="PROSITE" id="PS50041"/>
    </source>
</evidence>
<dbReference type="Gene3D" id="3.10.100.10">
    <property type="entry name" value="Mannose-Binding Protein A, subunit A"/>
    <property type="match status" value="1"/>
</dbReference>
<evidence type="ECO:0000313" key="3">
    <source>
        <dbReference type="Proteomes" id="UP000614601"/>
    </source>
</evidence>
<feature type="domain" description="C-type lectin" evidence="1">
    <location>
        <begin position="46"/>
        <end position="133"/>
    </location>
</feature>
<dbReference type="CDD" id="cd00037">
    <property type="entry name" value="CLECT"/>
    <property type="match status" value="1"/>
</dbReference>
<dbReference type="InterPro" id="IPR001304">
    <property type="entry name" value="C-type_lectin-like"/>
</dbReference>
<dbReference type="Pfam" id="PF00059">
    <property type="entry name" value="Lectin_C"/>
    <property type="match status" value="1"/>
</dbReference>
<evidence type="ECO:0000313" key="2">
    <source>
        <dbReference type="EMBL" id="CAD5206429.1"/>
    </source>
</evidence>
<dbReference type="AlphaFoldDB" id="A0A811JT61"/>
<dbReference type="InterPro" id="IPR016186">
    <property type="entry name" value="C-type_lectin-like/link_sf"/>
</dbReference>
<protein>
    <recommendedName>
        <fullName evidence="1">C-type lectin domain-containing protein</fullName>
    </recommendedName>
</protein>
<reference evidence="2" key="1">
    <citation type="submission" date="2020-09" db="EMBL/GenBank/DDBJ databases">
        <authorList>
            <person name="Kikuchi T."/>
        </authorList>
    </citation>
    <scope>NUCLEOTIDE SEQUENCE</scope>
    <source>
        <strain evidence="2">SH1</strain>
    </source>
</reference>
<dbReference type="OrthoDB" id="7357196at2759"/>
<dbReference type="SUPFAM" id="SSF56436">
    <property type="entry name" value="C-type lectin-like"/>
    <property type="match status" value="1"/>
</dbReference>
<organism evidence="2 3">
    <name type="scientific">Bursaphelenchus okinawaensis</name>
    <dbReference type="NCBI Taxonomy" id="465554"/>
    <lineage>
        <taxon>Eukaryota</taxon>
        <taxon>Metazoa</taxon>
        <taxon>Ecdysozoa</taxon>
        <taxon>Nematoda</taxon>
        <taxon>Chromadorea</taxon>
        <taxon>Rhabditida</taxon>
        <taxon>Tylenchina</taxon>
        <taxon>Tylenchomorpha</taxon>
        <taxon>Aphelenchoidea</taxon>
        <taxon>Aphelenchoididae</taxon>
        <taxon>Bursaphelenchus</taxon>
    </lineage>
</organism>
<accession>A0A811JT61</accession>
<comment type="caution">
    <text evidence="2">The sequence shown here is derived from an EMBL/GenBank/DDBJ whole genome shotgun (WGS) entry which is preliminary data.</text>
</comment>
<dbReference type="SMART" id="SM00034">
    <property type="entry name" value="CLECT"/>
    <property type="match status" value="1"/>
</dbReference>
<name>A0A811JT61_9BILA</name>
<dbReference type="PANTHER" id="PTHR22803">
    <property type="entry name" value="MANNOSE, PHOSPHOLIPASE, LECTIN RECEPTOR RELATED"/>
    <property type="match status" value="1"/>
</dbReference>
<dbReference type="EMBL" id="CAJFCW020000001">
    <property type="protein sequence ID" value="CAG9081738.1"/>
    <property type="molecule type" value="Genomic_DNA"/>
</dbReference>
<dbReference type="EMBL" id="CAJFDH010000001">
    <property type="protein sequence ID" value="CAD5206429.1"/>
    <property type="molecule type" value="Genomic_DNA"/>
</dbReference>
<sequence>MELRNIVSSNDKILLSDRDYGSSSGKARTLCEYKDVLYCDTGYFLNGIHCYKLHKNNVKWAEARDACQREGSMLAVPHNDNDGQFLASMVARENIINDNDNTFIWVGMYIEDHKKLKVVDSSCPNYFRWLPIGHKRFLTDAYQTPNTVVAIGTSASNTGNVGQFGYYQVINGNFHKLPFLCQKPAKSEYDAIYYPKKV</sequence>
<keyword evidence="3" id="KW-1185">Reference proteome</keyword>